<organism evidence="2">
    <name type="scientific">Marivirga arenosa</name>
    <dbReference type="NCBI Taxonomy" id="3059076"/>
    <lineage>
        <taxon>Bacteria</taxon>
        <taxon>Pseudomonadati</taxon>
        <taxon>Bacteroidota</taxon>
        <taxon>Cytophagia</taxon>
        <taxon>Cytophagales</taxon>
        <taxon>Marivirgaceae</taxon>
        <taxon>Marivirga</taxon>
    </lineage>
</organism>
<evidence type="ECO:0000256" key="1">
    <source>
        <dbReference type="SAM" id="SignalP"/>
    </source>
</evidence>
<dbReference type="EMBL" id="CP129968">
    <property type="protein sequence ID" value="WNB16916.1"/>
    <property type="molecule type" value="Genomic_DNA"/>
</dbReference>
<dbReference type="Proteomes" id="UP001232019">
    <property type="component" value="Chromosome"/>
</dbReference>
<name>A0AA51ZSX6_9BACT</name>
<dbReference type="PROSITE" id="PS51257">
    <property type="entry name" value="PROKAR_LIPOPROTEIN"/>
    <property type="match status" value="1"/>
</dbReference>
<feature type="chain" id="PRO_5041350847" evidence="1">
    <location>
        <begin position="17"/>
        <end position="165"/>
    </location>
</feature>
<sequence>MNKLFAFIFISSVLLACSAPETVEYQSPSIEVEGEFLFEGPNTLQGKASEDILAQIASQNEITEENIKSVKLKSATISFFPDSLRTDVESALIQLVSDDLELISVATKSPLPQEEVISLEVTAEQDILPYLKDDSYTLVVDANVSSDMDYLSAKVSFEFNVEYKK</sequence>
<dbReference type="AlphaFoldDB" id="A0AA51ZSX6"/>
<proteinExistence type="predicted"/>
<dbReference type="KEGG" id="marp:QYS47_32250"/>
<feature type="signal peptide" evidence="1">
    <location>
        <begin position="1"/>
        <end position="16"/>
    </location>
</feature>
<gene>
    <name evidence="2" type="ORF">QYS47_32250</name>
</gene>
<protein>
    <submittedName>
        <fullName evidence="2">Uncharacterized protein</fullName>
    </submittedName>
</protein>
<accession>A0AA51ZSX6</accession>
<reference evidence="2" key="1">
    <citation type="submission" date="2023-08" db="EMBL/GenBank/DDBJ databases">
        <title>Comparative genomics and taxonomic characterization of three novel marine species of genus Marivirga.</title>
        <authorList>
            <person name="Muhammad N."/>
            <person name="Kim S.-G."/>
        </authorList>
    </citation>
    <scope>NUCLEOTIDE SEQUENCE</scope>
    <source>
        <strain evidence="2">BKB1-2</strain>
    </source>
</reference>
<dbReference type="RefSeq" id="WP_322345910.1">
    <property type="nucleotide sequence ID" value="NZ_CP129968.2"/>
</dbReference>
<evidence type="ECO:0000313" key="2">
    <source>
        <dbReference type="EMBL" id="WNB16916.1"/>
    </source>
</evidence>
<keyword evidence="1" id="KW-0732">Signal</keyword>